<proteinExistence type="predicted"/>
<dbReference type="InterPro" id="IPR036388">
    <property type="entry name" value="WH-like_DNA-bd_sf"/>
</dbReference>
<dbReference type="PANTHER" id="PTHR43537">
    <property type="entry name" value="TRANSCRIPTIONAL REGULATOR, GNTR FAMILY"/>
    <property type="match status" value="1"/>
</dbReference>
<dbReference type="Pfam" id="PF07729">
    <property type="entry name" value="FCD"/>
    <property type="match status" value="1"/>
</dbReference>
<evidence type="ECO:0000256" key="2">
    <source>
        <dbReference type="ARBA" id="ARBA00023125"/>
    </source>
</evidence>
<dbReference type="EMBL" id="CP146203">
    <property type="protein sequence ID" value="XBH20802.1"/>
    <property type="molecule type" value="Genomic_DNA"/>
</dbReference>
<dbReference type="SMART" id="SM00895">
    <property type="entry name" value="FCD"/>
    <property type="match status" value="1"/>
</dbReference>
<organism evidence="5">
    <name type="scientific">Jonesiaceae bacterium BS-20</name>
    <dbReference type="NCBI Taxonomy" id="3120821"/>
    <lineage>
        <taxon>Bacteria</taxon>
        <taxon>Bacillati</taxon>
        <taxon>Actinomycetota</taxon>
        <taxon>Actinomycetes</taxon>
        <taxon>Micrococcales</taxon>
        <taxon>Jonesiaceae</taxon>
    </lineage>
</organism>
<keyword evidence="2" id="KW-0238">DNA-binding</keyword>
<dbReference type="PANTHER" id="PTHR43537:SF44">
    <property type="entry name" value="GNTR FAMILY REGULATORY PROTEIN"/>
    <property type="match status" value="1"/>
</dbReference>
<dbReference type="Gene3D" id="1.20.120.530">
    <property type="entry name" value="GntR ligand-binding domain-like"/>
    <property type="match status" value="1"/>
</dbReference>
<dbReference type="GO" id="GO:0003677">
    <property type="term" value="F:DNA binding"/>
    <property type="evidence" value="ECO:0007669"/>
    <property type="project" value="UniProtKB-KW"/>
</dbReference>
<feature type="domain" description="HTH gntR-type" evidence="4">
    <location>
        <begin position="8"/>
        <end position="75"/>
    </location>
</feature>
<dbReference type="InterPro" id="IPR036390">
    <property type="entry name" value="WH_DNA-bd_sf"/>
</dbReference>
<name>A0AAU7DU17_9MICO</name>
<reference evidence="5" key="1">
    <citation type="submission" date="2024-02" db="EMBL/GenBank/DDBJ databases">
        <title>Tomenella chthoni gen. nov. sp. nov., a member of the family Jonesiaceae isolated from bat guano.</title>
        <authorList>
            <person name="Miller S.L."/>
            <person name="King J."/>
            <person name="Sankaranarayanan K."/>
            <person name="Lawson P.A."/>
        </authorList>
    </citation>
    <scope>NUCLEOTIDE SEQUENCE</scope>
    <source>
        <strain evidence="5">BS-20</strain>
    </source>
</reference>
<dbReference type="AlphaFoldDB" id="A0AAU7DU17"/>
<dbReference type="Gene3D" id="1.10.10.10">
    <property type="entry name" value="Winged helix-like DNA-binding domain superfamily/Winged helix DNA-binding domain"/>
    <property type="match status" value="1"/>
</dbReference>
<keyword evidence="1" id="KW-0805">Transcription regulation</keyword>
<dbReference type="InterPro" id="IPR011711">
    <property type="entry name" value="GntR_C"/>
</dbReference>
<dbReference type="GO" id="GO:0003700">
    <property type="term" value="F:DNA-binding transcription factor activity"/>
    <property type="evidence" value="ECO:0007669"/>
    <property type="project" value="InterPro"/>
</dbReference>
<gene>
    <name evidence="5" type="ORF">V5R04_11260</name>
</gene>
<evidence type="ECO:0000313" key="5">
    <source>
        <dbReference type="EMBL" id="XBH20802.1"/>
    </source>
</evidence>
<protein>
    <submittedName>
        <fullName evidence="5">FCD domain-containing protein</fullName>
    </submittedName>
</protein>
<evidence type="ECO:0000256" key="1">
    <source>
        <dbReference type="ARBA" id="ARBA00023015"/>
    </source>
</evidence>
<accession>A0AAU7DU17</accession>
<evidence type="ECO:0000256" key="3">
    <source>
        <dbReference type="ARBA" id="ARBA00023163"/>
    </source>
</evidence>
<dbReference type="InterPro" id="IPR000524">
    <property type="entry name" value="Tscrpt_reg_HTH_GntR"/>
</dbReference>
<dbReference type="PROSITE" id="PS50949">
    <property type="entry name" value="HTH_GNTR"/>
    <property type="match status" value="1"/>
</dbReference>
<dbReference type="SMART" id="SM00345">
    <property type="entry name" value="HTH_GNTR"/>
    <property type="match status" value="1"/>
</dbReference>
<keyword evidence="3" id="KW-0804">Transcription</keyword>
<dbReference type="SUPFAM" id="SSF48008">
    <property type="entry name" value="GntR ligand-binding domain-like"/>
    <property type="match status" value="1"/>
</dbReference>
<sequence length="231" mass="24954">MEPTPTAEVKHSGILDQLGQEITAGHIPAGSALTLASIEERFGISRTVAREVMRSLEACGLTESRRRVGIVVLPKQCWQALDPLVIQWRLQGPDREQQLRSLTELRTGVEPVAAAAAAQHATPQQRARLVELAQMLASSSQANDGFHSADIEFHTLLLEASGNAMFTAMTKILQVSLTSRVSHGLFPATPRQQAIDAHVAVAQAIHSGNADLAFQHTVAMLATLRSDLFSK</sequence>
<evidence type="ECO:0000259" key="4">
    <source>
        <dbReference type="PROSITE" id="PS50949"/>
    </source>
</evidence>
<dbReference type="InterPro" id="IPR008920">
    <property type="entry name" value="TF_FadR/GntR_C"/>
</dbReference>
<dbReference type="Pfam" id="PF00392">
    <property type="entry name" value="GntR"/>
    <property type="match status" value="1"/>
</dbReference>
<dbReference type="SUPFAM" id="SSF46785">
    <property type="entry name" value="Winged helix' DNA-binding domain"/>
    <property type="match status" value="1"/>
</dbReference>